<organism evidence="3 4">
    <name type="scientific">Candidatus Desulfatibia vada</name>
    <dbReference type="NCBI Taxonomy" id="2841696"/>
    <lineage>
        <taxon>Bacteria</taxon>
        <taxon>Pseudomonadati</taxon>
        <taxon>Thermodesulfobacteriota</taxon>
        <taxon>Desulfobacteria</taxon>
        <taxon>Desulfobacterales</taxon>
        <taxon>Desulfobacterales incertae sedis</taxon>
        <taxon>Candidatus Desulfatibia</taxon>
    </lineage>
</organism>
<dbReference type="AlphaFoldDB" id="A0A8J6NUR3"/>
<name>A0A8J6NUR3_9BACT</name>
<accession>A0A8J6NUR3</accession>
<evidence type="ECO:0000313" key="3">
    <source>
        <dbReference type="EMBL" id="MBC8434386.1"/>
    </source>
</evidence>
<protein>
    <submittedName>
        <fullName evidence="3">IS21 family transposase</fullName>
    </submittedName>
</protein>
<dbReference type="InterPro" id="IPR036388">
    <property type="entry name" value="WH-like_DNA-bd_sf"/>
</dbReference>
<dbReference type="InterPro" id="IPR001584">
    <property type="entry name" value="Integrase_cat-core"/>
</dbReference>
<dbReference type="NCBIfam" id="NF033546">
    <property type="entry name" value="transpos_IS21"/>
    <property type="match status" value="1"/>
</dbReference>
<evidence type="ECO:0000259" key="2">
    <source>
        <dbReference type="PROSITE" id="PS50994"/>
    </source>
</evidence>
<evidence type="ECO:0000313" key="4">
    <source>
        <dbReference type="Proteomes" id="UP000605201"/>
    </source>
</evidence>
<evidence type="ECO:0000256" key="1">
    <source>
        <dbReference type="ARBA" id="ARBA00009277"/>
    </source>
</evidence>
<dbReference type="SUPFAM" id="SSF53098">
    <property type="entry name" value="Ribonuclease H-like"/>
    <property type="match status" value="1"/>
</dbReference>
<dbReference type="InterPro" id="IPR054353">
    <property type="entry name" value="IstA-like_C"/>
</dbReference>
<dbReference type="PROSITE" id="PS50994">
    <property type="entry name" value="INTEGRASE"/>
    <property type="match status" value="1"/>
</dbReference>
<reference evidence="3 4" key="1">
    <citation type="submission" date="2020-08" db="EMBL/GenBank/DDBJ databases">
        <title>Bridging the membrane lipid divide: bacteria of the FCB group superphylum have the potential to synthesize archaeal ether lipids.</title>
        <authorList>
            <person name="Villanueva L."/>
            <person name="Von Meijenfeldt F.A.B."/>
            <person name="Westbye A.B."/>
            <person name="Yadav S."/>
            <person name="Hopmans E.C."/>
            <person name="Dutilh B.E."/>
            <person name="Sinninghe Damste J.S."/>
        </authorList>
    </citation>
    <scope>NUCLEOTIDE SEQUENCE [LARGE SCALE GENOMIC DNA]</scope>
    <source>
        <strain evidence="3">NIOZ-UU17</strain>
    </source>
</reference>
<dbReference type="InterPro" id="IPR012337">
    <property type="entry name" value="RNaseH-like_sf"/>
</dbReference>
<proteinExistence type="inferred from homology"/>
<dbReference type="InterPro" id="IPR036397">
    <property type="entry name" value="RNaseH_sf"/>
</dbReference>
<comment type="caution">
    <text evidence="3">The sequence shown here is derived from an EMBL/GenBank/DDBJ whole genome shotgun (WGS) entry which is preliminary data.</text>
</comment>
<dbReference type="Proteomes" id="UP000605201">
    <property type="component" value="Unassembled WGS sequence"/>
</dbReference>
<dbReference type="PANTHER" id="PTHR35004">
    <property type="entry name" value="TRANSPOSASE RV3428C-RELATED"/>
    <property type="match status" value="1"/>
</dbReference>
<dbReference type="SUPFAM" id="SSF46689">
    <property type="entry name" value="Homeodomain-like"/>
    <property type="match status" value="1"/>
</dbReference>
<dbReference type="GO" id="GO:0003676">
    <property type="term" value="F:nucleic acid binding"/>
    <property type="evidence" value="ECO:0007669"/>
    <property type="project" value="InterPro"/>
</dbReference>
<gene>
    <name evidence="3" type="ORF">H8D96_20960</name>
</gene>
<dbReference type="PANTHER" id="PTHR35004:SF6">
    <property type="entry name" value="TRANSPOSASE"/>
    <property type="match status" value="1"/>
</dbReference>
<dbReference type="Gene3D" id="3.30.420.10">
    <property type="entry name" value="Ribonuclease H-like superfamily/Ribonuclease H"/>
    <property type="match status" value="1"/>
</dbReference>
<sequence>MVHFVRDRQDLEHQIIILYAEGWGIRALTRHFGMGRNTIRRIIRKNRDRRDKGHDVVKKGQPVLRKSKLDAFRPLIKELIDAYPNITGVRVYEELVANGFDGGTTIVTDYLRKIRRRPKKEPVVRFETEPGQQGQMDWSGYTLCFTRTGRQPVQCFSYVLGFSRRHYIDFAADHKFFTLIRRHQDVFAHFLGVPKSCLYDNEKTVVLRWEGGQPVYNPAFVAFITHYHCRPIACLPGRAKTKGKVEAPFQYVEKNLLNARKFRDMEDLRQMARWWMAERSDVHIHDTTGRAPLELFLEKEQLTLTALPVHPYDTAEVALRVCRVDGFLEHDTNFYSVPYEYIADILTVKATEEEIIVYSPELNVIAHHERKPMGANEKVEDPGHRKSDKIRYGLEPVKEAFLALGDGAEAFLKGLKARHPRYCGFQARHILRLKERYHCQDIHAALVHALKYYAFDGKTIERILKARFTPRPLETMDSRSVQQTFSSLPQIKQRPLEDYCHFFKESSDAQ</sequence>
<feature type="domain" description="Integrase catalytic" evidence="2">
    <location>
        <begin position="126"/>
        <end position="300"/>
    </location>
</feature>
<dbReference type="Gene3D" id="1.10.10.10">
    <property type="entry name" value="Winged helix-like DNA-binding domain superfamily/Winged helix DNA-binding domain"/>
    <property type="match status" value="1"/>
</dbReference>
<dbReference type="Pfam" id="PF22483">
    <property type="entry name" value="Mu-transpos_C_2"/>
    <property type="match status" value="1"/>
</dbReference>
<dbReference type="GO" id="GO:0015074">
    <property type="term" value="P:DNA integration"/>
    <property type="evidence" value="ECO:0007669"/>
    <property type="project" value="InterPro"/>
</dbReference>
<dbReference type="InterPro" id="IPR009057">
    <property type="entry name" value="Homeodomain-like_sf"/>
</dbReference>
<comment type="similarity">
    <text evidence="1">Belongs to the transposase IS21/IS408/IS1162 family.</text>
</comment>
<dbReference type="EMBL" id="JACNIG010000429">
    <property type="protein sequence ID" value="MBC8434386.1"/>
    <property type="molecule type" value="Genomic_DNA"/>
</dbReference>